<evidence type="ECO:0000313" key="2">
    <source>
        <dbReference type="Proteomes" id="UP000321062"/>
    </source>
</evidence>
<dbReference type="KEGG" id="yti:FNA67_06485"/>
<dbReference type="AlphaFoldDB" id="A0A5B9DKR5"/>
<dbReference type="RefSeq" id="WP_147655453.1">
    <property type="nucleotide sequence ID" value="NZ_BMFM01000001.1"/>
</dbReference>
<proteinExistence type="predicted"/>
<dbReference type="EMBL" id="CP041690">
    <property type="protein sequence ID" value="QEE19840.1"/>
    <property type="molecule type" value="Genomic_DNA"/>
</dbReference>
<evidence type="ECO:0000313" key="1">
    <source>
        <dbReference type="EMBL" id="QEE19840.1"/>
    </source>
</evidence>
<accession>A0A5B9DKR5</accession>
<dbReference type="Proteomes" id="UP000321062">
    <property type="component" value="Chromosome"/>
</dbReference>
<gene>
    <name evidence="1" type="ORF">FNA67_06485</name>
</gene>
<name>A0A5B9DKR5_9HYPH</name>
<organism evidence="1 2">
    <name type="scientific">Paradevosia tibetensis</name>
    <dbReference type="NCBI Taxonomy" id="1447062"/>
    <lineage>
        <taxon>Bacteria</taxon>
        <taxon>Pseudomonadati</taxon>
        <taxon>Pseudomonadota</taxon>
        <taxon>Alphaproteobacteria</taxon>
        <taxon>Hyphomicrobiales</taxon>
        <taxon>Devosiaceae</taxon>
        <taxon>Paradevosia</taxon>
    </lineage>
</organism>
<keyword evidence="2" id="KW-1185">Reference proteome</keyword>
<sequence length="290" mass="32240">MSVTTGQNRTAGRHQASRSGGAARVLKGLLALALVGTAAACARPVGDFGRAQPSFTHDVVMPTVGKWRASQAGEPVSNFNQTDQERLMHDVVWRFLIAPHGRDWAFDTSVELQRTRIYPARDAKFTIDRYYGTLRSDAYQSSRVRYKRVGSDVETDVALMPAAFAAICEVIEVDRQRAEALRSLAMGSPMSTEAAARQAENAQYIDWFTRAVRYRYDSYSYALDHLLVETPHEEARAVDASLSKLLAYVDAAERADFCRGAGAFNGGHPSKSLPSRVYMTPRDYEGEYRK</sequence>
<dbReference type="OrthoDB" id="8478167at2"/>
<reference evidence="1 2" key="1">
    <citation type="journal article" date="2015" name="Int. J. Syst. Evol. Microbiol.">
        <title>Youhaiella tibetensis gen. nov., sp. nov., isolated from subsurface sediment.</title>
        <authorList>
            <person name="Wang Y.X."/>
            <person name="Huang F.Q."/>
            <person name="Nogi Y."/>
            <person name="Pang S.J."/>
            <person name="Wang P.K."/>
            <person name="Lv J."/>
        </authorList>
    </citation>
    <scope>NUCLEOTIDE SEQUENCE [LARGE SCALE GENOMIC DNA]</scope>
    <source>
        <strain evidence="2">fig4</strain>
    </source>
</reference>
<protein>
    <submittedName>
        <fullName evidence="1">Uncharacterized protein</fullName>
    </submittedName>
</protein>